<dbReference type="Proteomes" id="UP000015453">
    <property type="component" value="Unassembled WGS sequence"/>
</dbReference>
<evidence type="ECO:0000313" key="3">
    <source>
        <dbReference type="Proteomes" id="UP000015453"/>
    </source>
</evidence>
<reference evidence="2 3" key="1">
    <citation type="journal article" date="2013" name="BMC Genomics">
        <title>The miniature genome of a carnivorous plant Genlisea aurea contains a low number of genes and short non-coding sequences.</title>
        <authorList>
            <person name="Leushkin E.V."/>
            <person name="Sutormin R.A."/>
            <person name="Nabieva E.R."/>
            <person name="Penin A.A."/>
            <person name="Kondrashov A.S."/>
            <person name="Logacheva M.D."/>
        </authorList>
    </citation>
    <scope>NUCLEOTIDE SEQUENCE [LARGE SCALE GENOMIC DNA]</scope>
</reference>
<gene>
    <name evidence="2" type="ORF">M569_09813</name>
</gene>
<feature type="region of interest" description="Disordered" evidence="1">
    <location>
        <begin position="1"/>
        <end position="29"/>
    </location>
</feature>
<name>S8DYE2_9LAMI</name>
<dbReference type="PANTHER" id="PTHR35099">
    <property type="entry name" value="OS02G0182700 PROTEIN"/>
    <property type="match status" value="1"/>
</dbReference>
<evidence type="ECO:0000256" key="1">
    <source>
        <dbReference type="SAM" id="MobiDB-lite"/>
    </source>
</evidence>
<accession>S8DYE2</accession>
<protein>
    <submittedName>
        <fullName evidence="2">Uncharacterized protein</fullName>
    </submittedName>
</protein>
<dbReference type="EMBL" id="AUSU01004501">
    <property type="protein sequence ID" value="EPS64967.1"/>
    <property type="molecule type" value="Genomic_DNA"/>
</dbReference>
<evidence type="ECO:0000313" key="2">
    <source>
        <dbReference type="EMBL" id="EPS64967.1"/>
    </source>
</evidence>
<comment type="caution">
    <text evidence="2">The sequence shown here is derived from an EMBL/GenBank/DDBJ whole genome shotgun (WGS) entry which is preliminary data.</text>
</comment>
<organism evidence="2 3">
    <name type="scientific">Genlisea aurea</name>
    <dbReference type="NCBI Taxonomy" id="192259"/>
    <lineage>
        <taxon>Eukaryota</taxon>
        <taxon>Viridiplantae</taxon>
        <taxon>Streptophyta</taxon>
        <taxon>Embryophyta</taxon>
        <taxon>Tracheophyta</taxon>
        <taxon>Spermatophyta</taxon>
        <taxon>Magnoliopsida</taxon>
        <taxon>eudicotyledons</taxon>
        <taxon>Gunneridae</taxon>
        <taxon>Pentapetalae</taxon>
        <taxon>asterids</taxon>
        <taxon>lamiids</taxon>
        <taxon>Lamiales</taxon>
        <taxon>Lentibulariaceae</taxon>
        <taxon>Genlisea</taxon>
    </lineage>
</organism>
<keyword evidence="3" id="KW-1185">Reference proteome</keyword>
<dbReference type="PANTHER" id="PTHR35099:SF2">
    <property type="entry name" value="OS02G0182700 PROTEIN"/>
    <property type="match status" value="1"/>
</dbReference>
<sequence length="100" mass="11594">MVNSSVAHSERNNSSKRPRKKTLAELKDEESSLLKERRVLEREMAAMRSNLERRRAENEKIKRAKIEFMRSTEEEDSVKFALPDLNVPFDEHTSDVACGC</sequence>
<proteinExistence type="predicted"/>
<dbReference type="AlphaFoldDB" id="S8DYE2"/>